<feature type="region of interest" description="Disordered" evidence="1">
    <location>
        <begin position="1"/>
        <end position="106"/>
    </location>
</feature>
<dbReference type="Proteomes" id="UP000239560">
    <property type="component" value="Unassembled WGS sequence"/>
</dbReference>
<feature type="compositionally biased region" description="Basic and acidic residues" evidence="1">
    <location>
        <begin position="14"/>
        <end position="26"/>
    </location>
</feature>
<gene>
    <name evidence="2" type="ORF">AAT19DRAFT_10639</name>
</gene>
<evidence type="ECO:0000256" key="1">
    <source>
        <dbReference type="SAM" id="MobiDB-lite"/>
    </source>
</evidence>
<evidence type="ECO:0000313" key="2">
    <source>
        <dbReference type="EMBL" id="PRQ71099.1"/>
    </source>
</evidence>
<evidence type="ECO:0000313" key="3">
    <source>
        <dbReference type="Proteomes" id="UP000239560"/>
    </source>
</evidence>
<comment type="caution">
    <text evidence="2">The sequence shown here is derived from an EMBL/GenBank/DDBJ whole genome shotgun (WGS) entry which is preliminary data.</text>
</comment>
<accession>A0A2S9ZZB6</accession>
<sequence length="155" mass="16826">MAGSLQSPGWFESGLREDLAGEESGRRSRRVAARRDERDAQAQSYSSGGDSFDQAQSGERARVGRRANLERDEDPTRLSANDHSLADQGSSRGRLGRAPNDTATRQAALAALRLRHRSHSVPRPRPRQFVVLPLVRSARQLGGHACSFGTAAALP</sequence>
<dbReference type="AlphaFoldDB" id="A0A2S9ZZB6"/>
<proteinExistence type="predicted"/>
<reference evidence="2 3" key="1">
    <citation type="journal article" date="2018" name="Elife">
        <title>Functional genomics of lipid metabolism in the oleaginous yeast Rhodosporidium toruloides.</title>
        <authorList>
            <person name="Coradetti S.T."/>
            <person name="Pinel D."/>
            <person name="Geiselman G."/>
            <person name="Ito M."/>
            <person name="Mondo S."/>
            <person name="Reilly M.C."/>
            <person name="Cheng Y.F."/>
            <person name="Bauer S."/>
            <person name="Grigoriev I."/>
            <person name="Gladden J.M."/>
            <person name="Simmons B.A."/>
            <person name="Brem R."/>
            <person name="Arkin A.P."/>
            <person name="Skerker J.M."/>
        </authorList>
    </citation>
    <scope>NUCLEOTIDE SEQUENCE [LARGE SCALE GENOMIC DNA]</scope>
    <source>
        <strain evidence="2 3">NBRC 0880</strain>
    </source>
</reference>
<feature type="compositionally biased region" description="Polar residues" evidence="1">
    <location>
        <begin position="45"/>
        <end position="57"/>
    </location>
</feature>
<feature type="compositionally biased region" description="Polar residues" evidence="1">
    <location>
        <begin position="78"/>
        <end position="91"/>
    </location>
</feature>
<feature type="compositionally biased region" description="Basic and acidic residues" evidence="1">
    <location>
        <begin position="59"/>
        <end position="76"/>
    </location>
</feature>
<dbReference type="EMBL" id="LCTV02000013">
    <property type="protein sequence ID" value="PRQ71099.1"/>
    <property type="molecule type" value="Genomic_DNA"/>
</dbReference>
<name>A0A2S9ZZB6_RHOTO</name>
<organism evidence="2 3">
    <name type="scientific">Rhodotorula toruloides</name>
    <name type="common">Yeast</name>
    <name type="synonym">Rhodosporidium toruloides</name>
    <dbReference type="NCBI Taxonomy" id="5286"/>
    <lineage>
        <taxon>Eukaryota</taxon>
        <taxon>Fungi</taxon>
        <taxon>Dikarya</taxon>
        <taxon>Basidiomycota</taxon>
        <taxon>Pucciniomycotina</taxon>
        <taxon>Microbotryomycetes</taxon>
        <taxon>Sporidiobolales</taxon>
        <taxon>Sporidiobolaceae</taxon>
        <taxon>Rhodotorula</taxon>
    </lineage>
</organism>
<protein>
    <submittedName>
        <fullName evidence="2">Uncharacterized protein</fullName>
    </submittedName>
</protein>